<evidence type="ECO:0000256" key="1">
    <source>
        <dbReference type="ARBA" id="ARBA00022614"/>
    </source>
</evidence>
<evidence type="ECO:0000313" key="3">
    <source>
        <dbReference type="EMBL" id="URE24533.1"/>
    </source>
</evidence>
<dbReference type="AlphaFoldDB" id="A0A9E7KKN8"/>
<evidence type="ECO:0000313" key="4">
    <source>
        <dbReference type="Proteomes" id="UP001055439"/>
    </source>
</evidence>
<dbReference type="InterPro" id="IPR032675">
    <property type="entry name" value="LRR_dom_sf"/>
</dbReference>
<dbReference type="Gene3D" id="3.80.10.10">
    <property type="entry name" value="Ribonuclease Inhibitor"/>
    <property type="match status" value="2"/>
</dbReference>
<protein>
    <submittedName>
        <fullName evidence="3">Resistance protein</fullName>
    </submittedName>
</protein>
<dbReference type="OrthoDB" id="680007at2759"/>
<organism evidence="3 4">
    <name type="scientific">Musa troglodytarum</name>
    <name type="common">fe'i banana</name>
    <dbReference type="NCBI Taxonomy" id="320322"/>
    <lineage>
        <taxon>Eukaryota</taxon>
        <taxon>Viridiplantae</taxon>
        <taxon>Streptophyta</taxon>
        <taxon>Embryophyta</taxon>
        <taxon>Tracheophyta</taxon>
        <taxon>Spermatophyta</taxon>
        <taxon>Magnoliopsida</taxon>
        <taxon>Liliopsida</taxon>
        <taxon>Zingiberales</taxon>
        <taxon>Musaceae</taxon>
        <taxon>Musa</taxon>
    </lineage>
</organism>
<dbReference type="SUPFAM" id="SSF52540">
    <property type="entry name" value="P-loop containing nucleoside triphosphate hydrolases"/>
    <property type="match status" value="1"/>
</dbReference>
<gene>
    <name evidence="3" type="ORF">MUK42_18423</name>
</gene>
<proteinExistence type="predicted"/>
<dbReference type="InterPro" id="IPR056789">
    <property type="entry name" value="LRR_R13L1-DRL21"/>
</dbReference>
<reference evidence="3" key="1">
    <citation type="submission" date="2022-05" db="EMBL/GenBank/DDBJ databases">
        <title>The Musa troglodytarum L. genome provides insights into the mechanism of non-climacteric behaviour and enrichment of carotenoids.</title>
        <authorList>
            <person name="Wang J."/>
        </authorList>
    </citation>
    <scope>NUCLEOTIDE SEQUENCE</scope>
    <source>
        <tissue evidence="3">Leaf</tissue>
    </source>
</reference>
<keyword evidence="4" id="KW-1185">Reference proteome</keyword>
<feature type="domain" description="R13L1/DRL21-like LRR repeat region" evidence="2">
    <location>
        <begin position="513"/>
        <end position="559"/>
    </location>
</feature>
<dbReference type="InterPro" id="IPR027417">
    <property type="entry name" value="P-loop_NTPase"/>
</dbReference>
<dbReference type="PANTHER" id="PTHR36766:SF40">
    <property type="entry name" value="DISEASE RESISTANCE PROTEIN RGA3"/>
    <property type="match status" value="1"/>
</dbReference>
<dbReference type="EMBL" id="CP097510">
    <property type="protein sequence ID" value="URE24533.1"/>
    <property type="molecule type" value="Genomic_DNA"/>
</dbReference>
<name>A0A9E7KKN8_9LILI</name>
<dbReference type="Proteomes" id="UP001055439">
    <property type="component" value="Chromosome 8"/>
</dbReference>
<dbReference type="Gene3D" id="3.40.50.300">
    <property type="entry name" value="P-loop containing nucleotide triphosphate hydrolases"/>
    <property type="match status" value="1"/>
</dbReference>
<evidence type="ECO:0000259" key="2">
    <source>
        <dbReference type="Pfam" id="PF25019"/>
    </source>
</evidence>
<dbReference type="Pfam" id="PF25019">
    <property type="entry name" value="LRR_R13L1-DRL21"/>
    <property type="match status" value="1"/>
</dbReference>
<sequence>MALASDLKRILLHILPMPTMMAQGRLRGMPNHMEMIRDRLWAINGTIKDAEHRALKEPELEEWVTDVGATIVNVDDLLGRILDWHPSGGAAAASNRLPHSICSIRVASRQAILLELKEMVGRLNYLVRRGSVLGLSKEIMESVDPRQEEEYSSVLRDEVVGRNEDVEEIIKILQQQQSGDCDELQLINDRGGKTTLARLIYHHSWVQEQFQHRIWVDVPNIASLDPMWIMREFTSSITGEPCEDIWLFYDGIHGSKYFLVLDDLNIGEEDKEKWLQLENFLLLVGAPGSVAVVIPDLFFIQDIVGSSVRTWQFSGLSEDDWVKLCMRQARIRPDQQEEAIAIIHSCKRDYYMYDWSPTDAKIFGSVFRYTEMNRWQQQIYALNMRRWEKVMHNQDTALIFLHYMPPTMTRLVLYRWLILQDDKTNYEDFLHVLAAQGFLPYSDVEGTIKAKLEFHDSDDMHFLFTTTKHCYILRGVLSNSTIPRQCLYLRMFVDSNTITLPMTLFNGINQLRELPVWIKEGFNYLHKLKEIKLINLKRCKRLPSLGELPDLEMVEISGMDLIKAVDEAFYGDNGTFPELRRFTLSHMLELEKWLKVERKEFLFPKLRRLTLIQCPQFKALEVDLEVSRLTIWLNNKMVQTSEFKDWHNLPIKNLEIVGCQEMRCLPQDMERCVKLRSLTIIGCDNLDCLPEWLQGFKHLKSLCLYDCSALSSIPEKLKRLRKVAIKGCPKLGL</sequence>
<accession>A0A9E7KKN8</accession>
<dbReference type="PANTHER" id="PTHR36766">
    <property type="entry name" value="PLANT BROAD-SPECTRUM MILDEW RESISTANCE PROTEIN RPW8"/>
    <property type="match status" value="1"/>
</dbReference>
<dbReference type="SUPFAM" id="SSF52058">
    <property type="entry name" value="L domain-like"/>
    <property type="match status" value="1"/>
</dbReference>
<keyword evidence="1" id="KW-0433">Leucine-rich repeat</keyword>